<dbReference type="GO" id="GO:0004674">
    <property type="term" value="F:protein serine/threonine kinase activity"/>
    <property type="evidence" value="ECO:0007669"/>
    <property type="project" value="TreeGrafter"/>
</dbReference>
<keyword evidence="2" id="KW-1133">Transmembrane helix</keyword>
<dbReference type="InterPro" id="IPR011009">
    <property type="entry name" value="Kinase-like_dom_sf"/>
</dbReference>
<name>A0A8J4FGI4_9CHLO</name>
<dbReference type="InterPro" id="IPR051681">
    <property type="entry name" value="Ser/Thr_Kinases-Pseudokinases"/>
</dbReference>
<dbReference type="EMBL" id="BNCP01000002">
    <property type="protein sequence ID" value="GIL71122.1"/>
    <property type="molecule type" value="Genomic_DNA"/>
</dbReference>
<comment type="caution">
    <text evidence="4">The sequence shown here is derived from an EMBL/GenBank/DDBJ whole genome shotgun (WGS) entry which is preliminary data.</text>
</comment>
<dbReference type="InterPro" id="IPR000719">
    <property type="entry name" value="Prot_kinase_dom"/>
</dbReference>
<proteinExistence type="predicted"/>
<organism evidence="4 6">
    <name type="scientific">Volvox reticuliferus</name>
    <dbReference type="NCBI Taxonomy" id="1737510"/>
    <lineage>
        <taxon>Eukaryota</taxon>
        <taxon>Viridiplantae</taxon>
        <taxon>Chlorophyta</taxon>
        <taxon>core chlorophytes</taxon>
        <taxon>Chlorophyceae</taxon>
        <taxon>CS clade</taxon>
        <taxon>Chlamydomonadales</taxon>
        <taxon>Volvocaceae</taxon>
        <taxon>Volvox</taxon>
    </lineage>
</organism>
<sequence length="834" mass="88340">MAMDSSAVKPRQSVPREKQLAPIILKLHIFTLAALSLADADTISAATITSERKVYNGLDFAKAVADASVSILVLMEDVVLQDGDWADIPTPLLLSRNLTVASDPAELDKPRTLNMNWVAEKIRLGNGAVLRFQSLVVVNYRLGNHNQAPGLDILSRCNLGASAVVEVVDAVGVHRVCYPPKIQEMSLASVKRPASIPGNQSYHVNLAQPGCTNETSARPLERCWPHRGFYDDVSMLGADPKDYNLVQLNGYIVHLIRVIYLCDVLLSEDCVANLTALGCATFTYATLTPPWRPLVQGRSPLPSQIEVAGVVPAAQPGTAAEQLQSATAEKRLGGLSRLQKGAIVGSVVGGLAVISLAVVLAMLRWRRRIRQATGMEPPSTSGSRWRGLAPWECIRLPILGDPKGAAAPRVYVGAVEIPASIATSSAQSVDAVEAGPEAKVATKMSRAKGKTALTAFSSADGQFSSVEPQSGPSQRRPSDSGSTRDTPTAAANRGMELAQGPKPAAAATGAAPTAAAVARHGGWSVPDDGYGGDEATDGTQRGAYGSRPAGCVGIAAGTETAASEDPAWGVLVTPLTPHRPGINLNLVLRRQQQRQRQRDELRQQLMRSSHEKEINANIRELWAPEQAAAHAGQQDTGAEEACPSSANSSTSTARGPPCTAATEEVVLLPTVRGKGSFGRVVEGVYQGQKVAVKLMAEGLGPVSMTNERLLRSFTQEVEVLARCCHPNVIRLLAACVTPPSLCLVMELMDTSLEQLIQQAPGHLLPMSAVLHIAVDVARGLEYLHPTIVHRDLKPANVLVNDPLGPKQVAKLSVRMRGGEGAPDGVYACGTSVCV</sequence>
<dbReference type="SUPFAM" id="SSF56112">
    <property type="entry name" value="Protein kinase-like (PK-like)"/>
    <property type="match status" value="1"/>
</dbReference>
<dbReference type="Proteomes" id="UP000722791">
    <property type="component" value="Unassembled WGS sequence"/>
</dbReference>
<gene>
    <name evidence="4" type="ORF">Vretifemale_1731</name>
    <name evidence="5" type="ORF">Vretimale_17913</name>
</gene>
<dbReference type="GO" id="GO:0005524">
    <property type="term" value="F:ATP binding"/>
    <property type="evidence" value="ECO:0007669"/>
    <property type="project" value="InterPro"/>
</dbReference>
<dbReference type="OrthoDB" id="10676910at2759"/>
<evidence type="ECO:0000256" key="1">
    <source>
        <dbReference type="SAM" id="MobiDB-lite"/>
    </source>
</evidence>
<dbReference type="Proteomes" id="UP000747110">
    <property type="component" value="Unassembled WGS sequence"/>
</dbReference>
<evidence type="ECO:0000313" key="6">
    <source>
        <dbReference type="Proteomes" id="UP000747110"/>
    </source>
</evidence>
<dbReference type="AlphaFoldDB" id="A0A8J4FGI4"/>
<protein>
    <recommendedName>
        <fullName evidence="3">Protein kinase domain-containing protein</fullName>
    </recommendedName>
</protein>
<keyword evidence="2" id="KW-0472">Membrane</keyword>
<evidence type="ECO:0000259" key="3">
    <source>
        <dbReference type="PROSITE" id="PS50011"/>
    </source>
</evidence>
<evidence type="ECO:0000313" key="5">
    <source>
        <dbReference type="EMBL" id="GIM15048.1"/>
    </source>
</evidence>
<dbReference type="PANTHER" id="PTHR44329">
    <property type="entry name" value="SERINE/THREONINE-PROTEIN KINASE TNNI3K-RELATED"/>
    <property type="match status" value="1"/>
</dbReference>
<dbReference type="InterPro" id="IPR008271">
    <property type="entry name" value="Ser/Thr_kinase_AS"/>
</dbReference>
<evidence type="ECO:0000313" key="4">
    <source>
        <dbReference type="EMBL" id="GIL71122.1"/>
    </source>
</evidence>
<dbReference type="Gene3D" id="3.30.200.20">
    <property type="entry name" value="Phosphorylase Kinase, domain 1"/>
    <property type="match status" value="1"/>
</dbReference>
<feature type="region of interest" description="Disordered" evidence="1">
    <location>
        <begin position="459"/>
        <end position="488"/>
    </location>
</feature>
<reference evidence="4" key="1">
    <citation type="journal article" date="2021" name="Proc. Natl. Acad. Sci. U.S.A.">
        <title>Three genomes in the algal genus Volvox reveal the fate of a haploid sex-determining region after a transition to homothallism.</title>
        <authorList>
            <person name="Yamamoto K."/>
            <person name="Hamaji T."/>
            <person name="Kawai-Toyooka H."/>
            <person name="Matsuzaki R."/>
            <person name="Takahashi F."/>
            <person name="Nishimura Y."/>
            <person name="Kawachi M."/>
            <person name="Noguchi H."/>
            <person name="Minakuchi Y."/>
            <person name="Umen J.G."/>
            <person name="Toyoda A."/>
            <person name="Nozaki H."/>
        </authorList>
    </citation>
    <scope>NUCLEOTIDE SEQUENCE</scope>
    <source>
        <strain evidence="5">NIES-3785</strain>
        <strain evidence="4">NIES-3786</strain>
    </source>
</reference>
<feature type="transmembrane region" description="Helical" evidence="2">
    <location>
        <begin position="341"/>
        <end position="363"/>
    </location>
</feature>
<evidence type="ECO:0000256" key="2">
    <source>
        <dbReference type="SAM" id="Phobius"/>
    </source>
</evidence>
<feature type="compositionally biased region" description="Polar residues" evidence="1">
    <location>
        <begin position="644"/>
        <end position="653"/>
    </location>
</feature>
<dbReference type="PROSITE" id="PS50011">
    <property type="entry name" value="PROTEIN_KINASE_DOM"/>
    <property type="match status" value="1"/>
</dbReference>
<feature type="region of interest" description="Disordered" evidence="1">
    <location>
        <begin position="626"/>
        <end position="658"/>
    </location>
</feature>
<feature type="compositionally biased region" description="Polar residues" evidence="1">
    <location>
        <begin position="459"/>
        <end position="486"/>
    </location>
</feature>
<dbReference type="Gene3D" id="1.10.510.10">
    <property type="entry name" value="Transferase(Phosphotransferase) domain 1"/>
    <property type="match status" value="1"/>
</dbReference>
<keyword evidence="6" id="KW-1185">Reference proteome</keyword>
<feature type="region of interest" description="Disordered" evidence="1">
    <location>
        <begin position="525"/>
        <end position="545"/>
    </location>
</feature>
<feature type="domain" description="Protein kinase" evidence="3">
    <location>
        <begin position="666"/>
        <end position="834"/>
    </location>
</feature>
<dbReference type="EMBL" id="BNCQ01000061">
    <property type="protein sequence ID" value="GIM15048.1"/>
    <property type="molecule type" value="Genomic_DNA"/>
</dbReference>
<accession>A0A8J4FGI4</accession>
<dbReference type="PANTHER" id="PTHR44329:SF214">
    <property type="entry name" value="PROTEIN KINASE DOMAIN-CONTAINING PROTEIN"/>
    <property type="match status" value="1"/>
</dbReference>
<dbReference type="Pfam" id="PF00069">
    <property type="entry name" value="Pkinase"/>
    <property type="match status" value="1"/>
</dbReference>
<keyword evidence="2" id="KW-0812">Transmembrane</keyword>
<dbReference type="SMART" id="SM00220">
    <property type="entry name" value="S_TKc"/>
    <property type="match status" value="1"/>
</dbReference>
<dbReference type="PROSITE" id="PS00108">
    <property type="entry name" value="PROTEIN_KINASE_ST"/>
    <property type="match status" value="1"/>
</dbReference>